<dbReference type="Proteomes" id="UP000255355">
    <property type="component" value="Unassembled WGS sequence"/>
</dbReference>
<sequence>MSYHNDPLAPAVHTAHEWVRAVTEALDTYDRHYAHRVLRAWLHAVRDRLGVASAAHLSAQLPELLRGTFYEGWVPGHVPVPHDVASFIDQFAREAGVSRDEAVGVIGVVTDALADLFSPGQLDHVLTVLPSRLRGVLLGVEPVEYHDDGTTAADDPDRALESRIRALSEAVAVLARGLEELPGGEYDTTRRVFAAQQAHHILLSEGLTGSGRS</sequence>
<dbReference type="Gene3D" id="1.10.490.110">
    <property type="entry name" value="Uncharacterized conserved protein DUF2267"/>
    <property type="match status" value="1"/>
</dbReference>
<dbReference type="Pfam" id="PF10025">
    <property type="entry name" value="DUF2267"/>
    <property type="match status" value="1"/>
</dbReference>
<protein>
    <submittedName>
        <fullName evidence="1">Uncharacterized protein (DUF2267 family)</fullName>
    </submittedName>
</protein>
<organism evidence="1 2">
    <name type="scientific">Nocardia mexicana</name>
    <dbReference type="NCBI Taxonomy" id="279262"/>
    <lineage>
        <taxon>Bacteria</taxon>
        <taxon>Bacillati</taxon>
        <taxon>Actinomycetota</taxon>
        <taxon>Actinomycetes</taxon>
        <taxon>Mycobacteriales</taxon>
        <taxon>Nocardiaceae</taxon>
        <taxon>Nocardia</taxon>
    </lineage>
</organism>
<gene>
    <name evidence="1" type="ORF">DFR68_10174</name>
</gene>
<accession>A0A370HDD0</accession>
<keyword evidence="2" id="KW-1185">Reference proteome</keyword>
<dbReference type="InterPro" id="IPR018727">
    <property type="entry name" value="DUF2267"/>
</dbReference>
<dbReference type="InterPro" id="IPR038282">
    <property type="entry name" value="DUF2267_sf"/>
</dbReference>
<dbReference type="STRING" id="1210089.GCA_001613165_02089"/>
<evidence type="ECO:0000313" key="1">
    <source>
        <dbReference type="EMBL" id="RDI55241.1"/>
    </source>
</evidence>
<comment type="caution">
    <text evidence="1">The sequence shown here is derived from an EMBL/GenBank/DDBJ whole genome shotgun (WGS) entry which is preliminary data.</text>
</comment>
<evidence type="ECO:0000313" key="2">
    <source>
        <dbReference type="Proteomes" id="UP000255355"/>
    </source>
</evidence>
<name>A0A370HDD0_9NOCA</name>
<reference evidence="1 2" key="1">
    <citation type="submission" date="2018-07" db="EMBL/GenBank/DDBJ databases">
        <title>Genomic Encyclopedia of Type Strains, Phase IV (KMG-IV): sequencing the most valuable type-strain genomes for metagenomic binning, comparative biology and taxonomic classification.</title>
        <authorList>
            <person name="Goeker M."/>
        </authorList>
    </citation>
    <scope>NUCLEOTIDE SEQUENCE [LARGE SCALE GENOMIC DNA]</scope>
    <source>
        <strain evidence="1 2">DSM 44952</strain>
    </source>
</reference>
<proteinExistence type="predicted"/>
<dbReference type="AlphaFoldDB" id="A0A370HDD0"/>
<dbReference type="OrthoDB" id="20942at2"/>
<dbReference type="RefSeq" id="WP_068017208.1">
    <property type="nucleotide sequence ID" value="NZ_QQAZ01000001.1"/>
</dbReference>
<dbReference type="EMBL" id="QQAZ01000001">
    <property type="protein sequence ID" value="RDI55241.1"/>
    <property type="molecule type" value="Genomic_DNA"/>
</dbReference>